<feature type="compositionally biased region" description="Low complexity" evidence="1">
    <location>
        <begin position="398"/>
        <end position="407"/>
    </location>
</feature>
<evidence type="ECO:0000313" key="4">
    <source>
        <dbReference type="Proteomes" id="UP000010422"/>
    </source>
</evidence>
<dbReference type="STRING" id="1209962.L0PDJ8"/>
<dbReference type="Pfam" id="PF02349">
    <property type="entry name" value="MSG"/>
    <property type="match status" value="1"/>
</dbReference>
<reference evidence="3 4" key="1">
    <citation type="journal article" date="2012" name="MBio">
        <title>De novo assembly of the Pneumocystis jirovecii genome from a single bronchoalveolar lavage fluid specimen from a patient.</title>
        <authorList>
            <person name="Cisse O.H."/>
            <person name="Pagni M."/>
            <person name="Hauser P.M."/>
        </authorList>
    </citation>
    <scope>NUCLEOTIDE SEQUENCE [LARGE SCALE GENOMIC DNA]</scope>
    <source>
        <strain evidence="3 4">SE8</strain>
    </source>
</reference>
<feature type="signal peptide" evidence="2">
    <location>
        <begin position="1"/>
        <end position="19"/>
    </location>
</feature>
<keyword evidence="2" id="KW-0732">Signal</keyword>
<dbReference type="AlphaFoldDB" id="L0PDJ8"/>
<sequence>MKLPIFSIFLSITCVLSRADESKNNHISNRKFLNDDEAFARFSQGDSPDFNKKIKKDLLEMKSKFNEIISTLQNQQQNNLDDSLKPLAEYLSGRNLEDDLVLSMLSYFKGHSTIQECKIFQKIYSSALNNFDKDNKDDAMDKLHSLLSNDDLCKKLLKHLESICLNIKNEHDSIKEYTQDICNLHLVKCQDLKESCGEPLKESCKKLEEKCRKTEHTTEDKTHVHPKDLFVKVHTVLTTHTIVAMETVIAPDIYVETLIITKTCCLGRPAPTHTEPEPEPEPEPEDPEEGEPDEQPGEEEPEEEPGKEESDKKPEEEPEEEPEEVPEEEEPGKEEPEEEEKPEEVPGEEKPEEEPEEEKPEEEPEEEKPEDQEPEPEPVPEEPDQEESGDSDDKDCTITKTTTVTPEGTEKPGIDDKGYGVRVQGFERAGIICLIIGITSGVWIFV</sequence>
<feature type="compositionally biased region" description="Acidic residues" evidence="1">
    <location>
        <begin position="316"/>
        <end position="342"/>
    </location>
</feature>
<proteinExistence type="predicted"/>
<feature type="compositionally biased region" description="Basic and acidic residues" evidence="1">
    <location>
        <begin position="408"/>
        <end position="417"/>
    </location>
</feature>
<name>L0PDJ8_PNEJI</name>
<gene>
    <name evidence="3" type="ORF">PNEJI1_002115</name>
</gene>
<dbReference type="Proteomes" id="UP000010422">
    <property type="component" value="Unassembled WGS sequence"/>
</dbReference>
<accession>L0PDJ8</accession>
<feature type="compositionally biased region" description="Acidic residues" evidence="1">
    <location>
        <begin position="350"/>
        <end position="393"/>
    </location>
</feature>
<evidence type="ECO:0000256" key="2">
    <source>
        <dbReference type="SAM" id="SignalP"/>
    </source>
</evidence>
<feature type="chain" id="PRO_5003947422" evidence="2">
    <location>
        <begin position="20"/>
        <end position="446"/>
    </location>
</feature>
<feature type="compositionally biased region" description="Acidic residues" evidence="1">
    <location>
        <begin position="277"/>
        <end position="306"/>
    </location>
</feature>
<organism evidence="4">
    <name type="scientific">Pneumocystis jirovecii</name>
    <name type="common">Human pneumocystis pneumonia agent</name>
    <dbReference type="NCBI Taxonomy" id="42068"/>
    <lineage>
        <taxon>Eukaryota</taxon>
        <taxon>Fungi</taxon>
        <taxon>Dikarya</taxon>
        <taxon>Ascomycota</taxon>
        <taxon>Taphrinomycotina</taxon>
        <taxon>Pneumocystomycetes</taxon>
        <taxon>Pneumocystaceae</taxon>
        <taxon>Pneumocystis</taxon>
    </lineage>
</organism>
<comment type="caution">
    <text evidence="3">The sequence shown here is derived from an EMBL/GenBank/DDBJ whole genome shotgun (WGS) entry which is preliminary data.</text>
</comment>
<dbReference type="InterPro" id="IPR003330">
    <property type="entry name" value="MSG"/>
</dbReference>
<evidence type="ECO:0000313" key="3">
    <source>
        <dbReference type="EMBL" id="CCJ29715.1"/>
    </source>
</evidence>
<protein>
    <submittedName>
        <fullName evidence="3">Uncharacterized protein</fullName>
    </submittedName>
</protein>
<evidence type="ECO:0000256" key="1">
    <source>
        <dbReference type="SAM" id="MobiDB-lite"/>
    </source>
</evidence>
<dbReference type="InParanoid" id="L0PDJ8"/>
<feature type="region of interest" description="Disordered" evidence="1">
    <location>
        <begin position="269"/>
        <end position="417"/>
    </location>
</feature>
<dbReference type="VEuPathDB" id="FungiDB:PNEJI1_002115"/>
<dbReference type="EMBL" id="CAKM01000209">
    <property type="protein sequence ID" value="CCJ29715.1"/>
    <property type="molecule type" value="Genomic_DNA"/>
</dbReference>